<dbReference type="InterPro" id="IPR014881">
    <property type="entry name" value="NOB1_Zn-bd"/>
</dbReference>
<dbReference type="GO" id="GO:0004521">
    <property type="term" value="F:RNA endonuclease activity"/>
    <property type="evidence" value="ECO:0007669"/>
    <property type="project" value="UniProtKB-UniRule"/>
</dbReference>
<evidence type="ECO:0000313" key="15">
    <source>
        <dbReference type="EMBL" id="OAJ40371.1"/>
    </source>
</evidence>
<feature type="domain" description="Ribonuclease PIN" evidence="14">
    <location>
        <begin position="34"/>
        <end position="119"/>
    </location>
</feature>
<sequence>MTNETTTAQQPTSNANTGIKIKKTLNGNNKVESLIVDSGPLIKGHQLVHLANSFYTVREVLDEIKDQNTRDMVASLPFDLVVRNPSSEAVAAVAAFSKKTGDYTSMSTTDMKILALTWMIEKETNGLSHIRSQPLHAMTSNGTNNDAKPVPKPALQKTQNIAVDQNVEPLVEAVKTLPEEPTTIENVALDLADIKIDPLKDLVSNVSQSKSSDNVTKTNSKKKQAKVAAEMDDDAGWITPQNIAKHKAKDLYGSISVKNAAKAPSVACMTTDFAMQNVLLQMNLNVLSVDGITVRKLRSWVLRCHSCYKVTKDMNKQFCPSCGNSTLNRVSVGINANGQTIYYLKKNFQVNLRGTRYSIPKPKTGRNANNLIVCEDQKEYQRALQQKQRRDKQLLNQDSMSLDSAILGSIGHKNSDGGPSLLTKSGMPLVGYGHRNVNASRGRRRK</sequence>
<dbReference type="STRING" id="403673.A0A177WLW3"/>
<dbReference type="InterPro" id="IPR039907">
    <property type="entry name" value="NOB1"/>
</dbReference>
<gene>
    <name evidence="15" type="ORF">BDEG_24116</name>
</gene>
<dbReference type="GO" id="GO:0016787">
    <property type="term" value="F:hydrolase activity"/>
    <property type="evidence" value="ECO:0007669"/>
    <property type="project" value="UniProtKB-KW"/>
</dbReference>
<keyword evidence="7 10" id="KW-0862">Zinc</keyword>
<dbReference type="InterPro" id="IPR036283">
    <property type="entry name" value="NOB1_Zf-like_sf"/>
</dbReference>
<dbReference type="GO" id="GO:0008270">
    <property type="term" value="F:zinc ion binding"/>
    <property type="evidence" value="ECO:0007669"/>
    <property type="project" value="UniProtKB-KW"/>
</dbReference>
<keyword evidence="6" id="KW-0378">Hydrolase</keyword>
<comment type="similarity">
    <text evidence="1 10">Belongs to the NOB1 family.</text>
</comment>
<dbReference type="GO" id="GO:0005730">
    <property type="term" value="C:nucleolus"/>
    <property type="evidence" value="ECO:0007669"/>
    <property type="project" value="UniProtKB-SubCell"/>
</dbReference>
<feature type="binding site" evidence="11">
    <location>
        <position position="307"/>
    </location>
    <ligand>
        <name>Zn(2+)</name>
        <dbReference type="ChEBI" id="CHEBI:29105"/>
    </ligand>
</feature>
<dbReference type="EMBL" id="DS022304">
    <property type="protein sequence ID" value="OAJ40371.1"/>
    <property type="molecule type" value="Genomic_DNA"/>
</dbReference>
<evidence type="ECO:0000256" key="12">
    <source>
        <dbReference type="SAM" id="MobiDB-lite"/>
    </source>
</evidence>
<protein>
    <recommendedName>
        <fullName evidence="10">20S-pre-rRNA D-site endonuclease NOB1</fullName>
    </recommendedName>
</protein>
<dbReference type="CDD" id="cd09876">
    <property type="entry name" value="PIN_Nob1-like"/>
    <property type="match status" value="1"/>
</dbReference>
<dbReference type="Pfam" id="PF17146">
    <property type="entry name" value="PIN_6"/>
    <property type="match status" value="1"/>
</dbReference>
<evidence type="ECO:0000259" key="14">
    <source>
        <dbReference type="Pfam" id="PF17146"/>
    </source>
</evidence>
<feature type="region of interest" description="Disordered" evidence="12">
    <location>
        <begin position="411"/>
        <end position="446"/>
    </location>
</feature>
<dbReference type="InterPro" id="IPR017117">
    <property type="entry name" value="Nob1_euk"/>
</dbReference>
<evidence type="ECO:0000256" key="7">
    <source>
        <dbReference type="ARBA" id="ARBA00022833"/>
    </source>
</evidence>
<keyword evidence="5" id="KW-0863">Zinc-finger</keyword>
<dbReference type="eggNOG" id="KOG2463">
    <property type="taxonomic scope" value="Eukaryota"/>
</dbReference>
<feature type="binding site" evidence="11">
    <location>
        <position position="319"/>
    </location>
    <ligand>
        <name>Zn(2+)</name>
        <dbReference type="ChEBI" id="CHEBI:29105"/>
    </ligand>
</feature>
<dbReference type="VEuPathDB" id="FungiDB:BDEG_24116"/>
<dbReference type="Pfam" id="PF08772">
    <property type="entry name" value="Zn_ribbon_NOB1"/>
    <property type="match status" value="1"/>
</dbReference>
<evidence type="ECO:0000256" key="4">
    <source>
        <dbReference type="ARBA" id="ARBA00022723"/>
    </source>
</evidence>
<reference evidence="15 16" key="1">
    <citation type="submission" date="2006-10" db="EMBL/GenBank/DDBJ databases">
        <title>The Genome Sequence of Batrachochytrium dendrobatidis JEL423.</title>
        <authorList>
            <consortium name="The Broad Institute Genome Sequencing Platform"/>
            <person name="Birren B."/>
            <person name="Lander E."/>
            <person name="Galagan J."/>
            <person name="Cuomo C."/>
            <person name="Devon K."/>
            <person name="Jaffe D."/>
            <person name="Butler J."/>
            <person name="Alvarez P."/>
            <person name="Gnerre S."/>
            <person name="Grabherr M."/>
            <person name="Kleber M."/>
            <person name="Mauceli E."/>
            <person name="Brockman W."/>
            <person name="Young S."/>
            <person name="LaButti K."/>
            <person name="Sykes S."/>
            <person name="DeCaprio D."/>
            <person name="Crawford M."/>
            <person name="Koehrsen M."/>
            <person name="Engels R."/>
            <person name="Montgomery P."/>
            <person name="Pearson M."/>
            <person name="Howarth C."/>
            <person name="Larson L."/>
            <person name="White J."/>
            <person name="O'Leary S."/>
            <person name="Kodira C."/>
            <person name="Zeng Q."/>
            <person name="Yandava C."/>
            <person name="Alvarado L."/>
            <person name="Longcore J."/>
            <person name="James T."/>
        </authorList>
    </citation>
    <scope>NUCLEOTIDE SEQUENCE [LARGE SCALE GENOMIC DNA]</scope>
    <source>
        <strain evidence="15 16">JEL423</strain>
    </source>
</reference>
<evidence type="ECO:0000256" key="11">
    <source>
        <dbReference type="PIRSR" id="PIRSR037125-1"/>
    </source>
</evidence>
<dbReference type="AlphaFoldDB" id="A0A177WLW3"/>
<keyword evidence="4 10" id="KW-0479">Metal-binding</keyword>
<dbReference type="PIRSF" id="PIRSF037125">
    <property type="entry name" value="D-site_20S_pre-rRNA_nuclease"/>
    <property type="match status" value="1"/>
</dbReference>
<organism evidence="15 16">
    <name type="scientific">Batrachochytrium dendrobatidis (strain JEL423)</name>
    <dbReference type="NCBI Taxonomy" id="403673"/>
    <lineage>
        <taxon>Eukaryota</taxon>
        <taxon>Fungi</taxon>
        <taxon>Fungi incertae sedis</taxon>
        <taxon>Chytridiomycota</taxon>
        <taxon>Chytridiomycota incertae sedis</taxon>
        <taxon>Chytridiomycetes</taxon>
        <taxon>Rhizophydiales</taxon>
        <taxon>Rhizophydiales incertae sedis</taxon>
        <taxon>Batrachochytrium</taxon>
    </lineage>
</organism>
<name>A0A177WLW3_BATDL</name>
<dbReference type="PANTHER" id="PTHR12814">
    <property type="entry name" value="RNA-BINDING PROTEIN NOB1"/>
    <property type="match status" value="1"/>
</dbReference>
<feature type="domain" description="Nin one binding (NOB1) Zn-ribbon-like" evidence="13">
    <location>
        <begin position="294"/>
        <end position="365"/>
    </location>
</feature>
<dbReference type="PANTHER" id="PTHR12814:SF2">
    <property type="entry name" value="RNA-BINDING PROTEIN NOB1"/>
    <property type="match status" value="1"/>
</dbReference>
<feature type="binding site" evidence="11">
    <location>
        <position position="322"/>
    </location>
    <ligand>
        <name>Zn(2+)</name>
        <dbReference type="ChEBI" id="CHEBI:29105"/>
    </ligand>
</feature>
<evidence type="ECO:0000259" key="13">
    <source>
        <dbReference type="Pfam" id="PF08772"/>
    </source>
</evidence>
<comment type="function">
    <text evidence="10">Required for the synthesis of 40S ribosome subunits. Has a role in processing 20S pre-rRNA into the mature 18S rRNA, where it is required for cleavage at the 3' end of the mature 18S rRNA (D-site). Accompanies the 20S pre-rRNA from the nucleus to the cytoplasm.</text>
</comment>
<accession>A0A177WLW3</accession>
<evidence type="ECO:0000256" key="9">
    <source>
        <dbReference type="ARBA" id="ARBA00045628"/>
    </source>
</evidence>
<evidence type="ECO:0000256" key="8">
    <source>
        <dbReference type="ARBA" id="ARBA00023242"/>
    </source>
</evidence>
<dbReference type="FunFam" id="3.40.50.1010:FF:000018">
    <property type="entry name" value="RNA-binding protein NOB1"/>
    <property type="match status" value="1"/>
</dbReference>
<keyword evidence="8 10" id="KW-0539">Nucleus</keyword>
<reference evidence="15 16" key="2">
    <citation type="submission" date="2016-05" db="EMBL/GenBank/DDBJ databases">
        <title>Lineage-specific infection strategies underlie the spectrum of fungal disease in amphibians.</title>
        <authorList>
            <person name="Cuomo C.A."/>
            <person name="Farrer R.A."/>
            <person name="James T."/>
            <person name="Longcore J."/>
            <person name="Birren B."/>
        </authorList>
    </citation>
    <scope>NUCLEOTIDE SEQUENCE [LARGE SCALE GENOMIC DNA]</scope>
    <source>
        <strain evidence="15 16">JEL423</strain>
    </source>
</reference>
<evidence type="ECO:0000313" key="16">
    <source>
        <dbReference type="Proteomes" id="UP000077115"/>
    </source>
</evidence>
<dbReference type="Gene3D" id="3.40.50.1010">
    <property type="entry name" value="5'-nuclease"/>
    <property type="match status" value="1"/>
</dbReference>
<dbReference type="OrthoDB" id="446759at2759"/>
<evidence type="ECO:0000256" key="6">
    <source>
        <dbReference type="ARBA" id="ARBA00022801"/>
    </source>
</evidence>
<comment type="function">
    <text evidence="9">May play a role in mRNA degradation. Endonuclease required for processing of 20S pre-rRNA precursor and biogenesis of 40S ribosomal subunits.</text>
</comment>
<dbReference type="InterPro" id="IPR033411">
    <property type="entry name" value="Ribonuclease_PIN"/>
</dbReference>
<keyword evidence="3" id="KW-0540">Nuclease</keyword>
<dbReference type="GO" id="GO:0030688">
    <property type="term" value="C:preribosome, small subunit precursor"/>
    <property type="evidence" value="ECO:0007669"/>
    <property type="project" value="TreeGrafter"/>
</dbReference>
<feature type="binding site" evidence="11">
    <location>
        <position position="304"/>
    </location>
    <ligand>
        <name>Zn(2+)</name>
        <dbReference type="ChEBI" id="CHEBI:29105"/>
    </ligand>
</feature>
<keyword evidence="2" id="KW-0597">Phosphoprotein</keyword>
<evidence type="ECO:0000256" key="3">
    <source>
        <dbReference type="ARBA" id="ARBA00022722"/>
    </source>
</evidence>
<evidence type="ECO:0000256" key="2">
    <source>
        <dbReference type="ARBA" id="ARBA00022553"/>
    </source>
</evidence>
<dbReference type="SUPFAM" id="SSF144206">
    <property type="entry name" value="NOB1 zinc finger-like"/>
    <property type="match status" value="1"/>
</dbReference>
<dbReference type="Proteomes" id="UP000077115">
    <property type="component" value="Unassembled WGS sequence"/>
</dbReference>
<comment type="subcellular location">
    <subcellularLocation>
        <location evidence="10">Nucleus</location>
        <location evidence="10">Nucleolus</location>
    </subcellularLocation>
</comment>
<proteinExistence type="inferred from homology"/>
<evidence type="ECO:0000256" key="10">
    <source>
        <dbReference type="PIRNR" id="PIRNR037125"/>
    </source>
</evidence>
<evidence type="ECO:0000256" key="1">
    <source>
        <dbReference type="ARBA" id="ARBA00005858"/>
    </source>
</evidence>
<dbReference type="GO" id="GO:0030490">
    <property type="term" value="P:maturation of SSU-rRNA"/>
    <property type="evidence" value="ECO:0007669"/>
    <property type="project" value="TreeGrafter"/>
</dbReference>
<dbReference type="Gene3D" id="6.20.210.10">
    <property type="entry name" value="Nin one binding (NOB1), Zn-ribbon-like"/>
    <property type="match status" value="1"/>
</dbReference>
<evidence type="ECO:0000256" key="5">
    <source>
        <dbReference type="ARBA" id="ARBA00022771"/>
    </source>
</evidence>